<reference evidence="1 2" key="1">
    <citation type="submission" date="2020-03" db="EMBL/GenBank/DDBJ databases">
        <title>Genomic Encyclopedia of Type Strains, Phase IV (KMG-IV): sequencing the most valuable type-strain genomes for metagenomic binning, comparative biology and taxonomic classification.</title>
        <authorList>
            <person name="Goeker M."/>
        </authorList>
    </citation>
    <scope>NUCLEOTIDE SEQUENCE [LARGE SCALE GENOMIC DNA]</scope>
    <source>
        <strain evidence="1 2">DSM 16846</strain>
    </source>
</reference>
<evidence type="ECO:0000313" key="1">
    <source>
        <dbReference type="EMBL" id="NJC04442.1"/>
    </source>
</evidence>
<organism evidence="1 2">
    <name type="scientific">Sphingomonas kaistensis</name>
    <dbReference type="NCBI Taxonomy" id="298708"/>
    <lineage>
        <taxon>Bacteria</taxon>
        <taxon>Pseudomonadati</taxon>
        <taxon>Pseudomonadota</taxon>
        <taxon>Alphaproteobacteria</taxon>
        <taxon>Sphingomonadales</taxon>
        <taxon>Sphingomonadaceae</taxon>
        <taxon>Sphingomonas</taxon>
    </lineage>
</organism>
<sequence>MTSAPPSPLAPLPPSVRADLLYRAARFELDSRLWQAALGTGGEGTAPIAAERPTSGLLRLDTLIEALAADDRLQPVLTPGPAPLASVPDQPGGPLRLGANQALAPALERAAARTGLDPAMLASIIDAEAARRRDGSWDPASRNPRSSAAGLGQFLSGTWIDEARRPGSWLNGIAGERGWLARDGSLKPEARPALLALRSDPTASIEAIADHAAANLRRLGARGIASTGRAETARAAYLAHHLGLGDAMRHLGGGLGDDRAGRLLAAQVGGAAAGRRIAAAGSAAGAHRAWLDHYVDQRIRPGRFVAA</sequence>
<dbReference type="SUPFAM" id="SSF53955">
    <property type="entry name" value="Lysozyme-like"/>
    <property type="match status" value="1"/>
</dbReference>
<gene>
    <name evidence="1" type="ORF">GGQ97_000235</name>
</gene>
<name>A0A7X5Y4M2_9SPHN</name>
<comment type="caution">
    <text evidence="1">The sequence shown here is derived from an EMBL/GenBank/DDBJ whole genome shotgun (WGS) entry which is preliminary data.</text>
</comment>
<dbReference type="AlphaFoldDB" id="A0A7X5Y4M2"/>
<evidence type="ECO:0008006" key="3">
    <source>
        <dbReference type="Google" id="ProtNLM"/>
    </source>
</evidence>
<evidence type="ECO:0000313" key="2">
    <source>
        <dbReference type="Proteomes" id="UP000558192"/>
    </source>
</evidence>
<dbReference type="Gene3D" id="1.10.530.10">
    <property type="match status" value="1"/>
</dbReference>
<dbReference type="InterPro" id="IPR023346">
    <property type="entry name" value="Lysozyme-like_dom_sf"/>
</dbReference>
<proteinExistence type="predicted"/>
<protein>
    <recommendedName>
        <fullName evidence="3">Peptidoglycan-binding protein</fullName>
    </recommendedName>
</protein>
<accession>A0A7X5Y4M2</accession>
<dbReference type="Proteomes" id="UP000558192">
    <property type="component" value="Unassembled WGS sequence"/>
</dbReference>
<keyword evidence="2" id="KW-1185">Reference proteome</keyword>
<dbReference type="EMBL" id="JAATJC010000001">
    <property type="protein sequence ID" value="NJC04442.1"/>
    <property type="molecule type" value="Genomic_DNA"/>
</dbReference>
<dbReference type="RefSeq" id="WP_168067267.1">
    <property type="nucleotide sequence ID" value="NZ_JAATJC010000001.1"/>
</dbReference>